<dbReference type="PROSITE" id="PS50850">
    <property type="entry name" value="MFS"/>
    <property type="match status" value="1"/>
</dbReference>
<organism evidence="9 10">
    <name type="scientific">Lysinimonas soli</name>
    <dbReference type="NCBI Taxonomy" id="1074233"/>
    <lineage>
        <taxon>Bacteria</taxon>
        <taxon>Bacillati</taxon>
        <taxon>Actinomycetota</taxon>
        <taxon>Actinomycetes</taxon>
        <taxon>Micrococcales</taxon>
        <taxon>Microbacteriaceae</taxon>
        <taxon>Lysinimonas</taxon>
    </lineage>
</organism>
<keyword evidence="2" id="KW-0813">Transport</keyword>
<sequence length="446" mass="47363">MTKTTGIDPSAVTQPIPVLAQAPRWRDTFIALRAYNYRLYVVGQLFANIGGWMQRVAIDWLVLELTGNVALVGLTVTLQFAPTLLIGPWAGVISDRYRRHRTLIITQTVGTVFNGLLAVLVLLGAAEAWQVFLVAAITGCSMAVDSPSRSAFVTEMVGSHRLRNAITLNASIFHLGGLLGPAISGVLITLVGSGWSIAINSATSAVAVVALVLMRTHELGRSPRKAAASGQIREALHYALSKPTIFWPIVLMFFVATFGMNLPVLFTASANTTYATGAAGYGLYSSLAATGALLGALISTRRRHLRLRSMVISVIVYGVVTAVAGVAPWYFVFLGALVGIGISRLAFATTSESLTQLSTNLGIRGRIMSFYIMVNVGGQAAGGVIIGWIAQNLGAQAAFLVAGGVPALAGLVVAVILARRHQLTLQLDLRRPRRLVRIVKRAPAAP</sequence>
<feature type="transmembrane region" description="Helical" evidence="7">
    <location>
        <begin position="102"/>
        <end position="122"/>
    </location>
</feature>
<feature type="transmembrane region" description="Helical" evidence="7">
    <location>
        <begin position="69"/>
        <end position="90"/>
    </location>
</feature>
<evidence type="ECO:0000256" key="1">
    <source>
        <dbReference type="ARBA" id="ARBA00004651"/>
    </source>
</evidence>
<feature type="transmembrane region" description="Helical" evidence="7">
    <location>
        <begin position="278"/>
        <end position="298"/>
    </location>
</feature>
<dbReference type="CDD" id="cd06173">
    <property type="entry name" value="MFS_MefA_like"/>
    <property type="match status" value="1"/>
</dbReference>
<reference evidence="10" key="1">
    <citation type="journal article" date="2019" name="Int. J. Syst. Evol. Microbiol.">
        <title>The Global Catalogue of Microorganisms (GCM) 10K type strain sequencing project: providing services to taxonomists for standard genome sequencing and annotation.</title>
        <authorList>
            <consortium name="The Broad Institute Genomics Platform"/>
            <consortium name="The Broad Institute Genome Sequencing Center for Infectious Disease"/>
            <person name="Wu L."/>
            <person name="Ma J."/>
        </authorList>
    </citation>
    <scope>NUCLEOTIDE SEQUENCE [LARGE SCALE GENOMIC DNA]</scope>
    <source>
        <strain evidence="10">CGMCC 4.6997</strain>
    </source>
</reference>
<evidence type="ECO:0000256" key="6">
    <source>
        <dbReference type="ARBA" id="ARBA00023136"/>
    </source>
</evidence>
<feature type="transmembrane region" description="Helical" evidence="7">
    <location>
        <begin position="194"/>
        <end position="214"/>
    </location>
</feature>
<feature type="transmembrane region" description="Helical" evidence="7">
    <location>
        <begin position="305"/>
        <end position="323"/>
    </location>
</feature>
<dbReference type="Pfam" id="PF05977">
    <property type="entry name" value="MFS_3"/>
    <property type="match status" value="1"/>
</dbReference>
<evidence type="ECO:0000256" key="2">
    <source>
        <dbReference type="ARBA" id="ARBA00022448"/>
    </source>
</evidence>
<comment type="subcellular location">
    <subcellularLocation>
        <location evidence="1">Cell membrane</location>
        <topology evidence="1">Multi-pass membrane protein</topology>
    </subcellularLocation>
</comment>
<evidence type="ECO:0000256" key="3">
    <source>
        <dbReference type="ARBA" id="ARBA00022475"/>
    </source>
</evidence>
<dbReference type="Proteomes" id="UP001596039">
    <property type="component" value="Unassembled WGS sequence"/>
</dbReference>
<comment type="caution">
    <text evidence="9">The sequence shown here is derived from an EMBL/GenBank/DDBJ whole genome shotgun (WGS) entry which is preliminary data.</text>
</comment>
<keyword evidence="5 7" id="KW-1133">Transmembrane helix</keyword>
<gene>
    <name evidence="9" type="ORF">ACFPJ4_02145</name>
</gene>
<dbReference type="InterPro" id="IPR036259">
    <property type="entry name" value="MFS_trans_sf"/>
</dbReference>
<feature type="transmembrane region" description="Helical" evidence="7">
    <location>
        <begin position="245"/>
        <end position="266"/>
    </location>
</feature>
<feature type="transmembrane region" description="Helical" evidence="7">
    <location>
        <begin position="329"/>
        <end position="347"/>
    </location>
</feature>
<feature type="transmembrane region" description="Helical" evidence="7">
    <location>
        <begin position="165"/>
        <end position="188"/>
    </location>
</feature>
<dbReference type="SUPFAM" id="SSF103473">
    <property type="entry name" value="MFS general substrate transporter"/>
    <property type="match status" value="1"/>
</dbReference>
<evidence type="ECO:0000256" key="5">
    <source>
        <dbReference type="ARBA" id="ARBA00022989"/>
    </source>
</evidence>
<keyword evidence="10" id="KW-1185">Reference proteome</keyword>
<protein>
    <submittedName>
        <fullName evidence="9">MFS transporter</fullName>
    </submittedName>
</protein>
<dbReference type="RefSeq" id="WP_386738642.1">
    <property type="nucleotide sequence ID" value="NZ_JBHSMG010000001.1"/>
</dbReference>
<name>A0ABW0NKV3_9MICO</name>
<evidence type="ECO:0000313" key="10">
    <source>
        <dbReference type="Proteomes" id="UP001596039"/>
    </source>
</evidence>
<evidence type="ECO:0000259" key="8">
    <source>
        <dbReference type="PROSITE" id="PS50850"/>
    </source>
</evidence>
<dbReference type="EMBL" id="JBHSMG010000001">
    <property type="protein sequence ID" value="MFC5501036.1"/>
    <property type="molecule type" value="Genomic_DNA"/>
</dbReference>
<feature type="transmembrane region" description="Helical" evidence="7">
    <location>
        <begin position="128"/>
        <end position="144"/>
    </location>
</feature>
<feature type="transmembrane region" description="Helical" evidence="7">
    <location>
        <begin position="368"/>
        <end position="390"/>
    </location>
</feature>
<feature type="transmembrane region" description="Helical" evidence="7">
    <location>
        <begin position="396"/>
        <end position="418"/>
    </location>
</feature>
<dbReference type="Gene3D" id="1.20.1250.20">
    <property type="entry name" value="MFS general substrate transporter like domains"/>
    <property type="match status" value="1"/>
</dbReference>
<dbReference type="InterPro" id="IPR010290">
    <property type="entry name" value="TM_effector"/>
</dbReference>
<accession>A0ABW0NKV3</accession>
<keyword evidence="3" id="KW-1003">Cell membrane</keyword>
<evidence type="ECO:0000256" key="4">
    <source>
        <dbReference type="ARBA" id="ARBA00022692"/>
    </source>
</evidence>
<proteinExistence type="predicted"/>
<evidence type="ECO:0000313" key="9">
    <source>
        <dbReference type="EMBL" id="MFC5501036.1"/>
    </source>
</evidence>
<feature type="domain" description="Major facilitator superfamily (MFS) profile" evidence="8">
    <location>
        <begin position="36"/>
        <end position="421"/>
    </location>
</feature>
<keyword evidence="4 7" id="KW-0812">Transmembrane</keyword>
<dbReference type="PANTHER" id="PTHR23513">
    <property type="entry name" value="INTEGRAL MEMBRANE EFFLUX PROTEIN-RELATED"/>
    <property type="match status" value="1"/>
</dbReference>
<keyword evidence="6 7" id="KW-0472">Membrane</keyword>
<dbReference type="PANTHER" id="PTHR23513:SF11">
    <property type="entry name" value="STAPHYLOFERRIN A TRANSPORTER"/>
    <property type="match status" value="1"/>
</dbReference>
<dbReference type="InterPro" id="IPR020846">
    <property type="entry name" value="MFS_dom"/>
</dbReference>
<evidence type="ECO:0000256" key="7">
    <source>
        <dbReference type="SAM" id="Phobius"/>
    </source>
</evidence>